<dbReference type="Proteomes" id="UP000014975">
    <property type="component" value="Unassembled WGS sequence"/>
</dbReference>
<organism evidence="2 3">
    <name type="scientific">Alkalidesulfovibrio alkalitolerans DSM 16529</name>
    <dbReference type="NCBI Taxonomy" id="1121439"/>
    <lineage>
        <taxon>Bacteria</taxon>
        <taxon>Pseudomonadati</taxon>
        <taxon>Thermodesulfobacteriota</taxon>
        <taxon>Desulfovibrionia</taxon>
        <taxon>Desulfovibrionales</taxon>
        <taxon>Desulfovibrionaceae</taxon>
        <taxon>Alkalidesulfovibrio</taxon>
    </lineage>
</organism>
<evidence type="ECO:0000313" key="2">
    <source>
        <dbReference type="EMBL" id="EPR35060.1"/>
    </source>
</evidence>
<dbReference type="STRING" id="1121439.dsat_2423"/>
<dbReference type="EMBL" id="ATHI01000005">
    <property type="protein sequence ID" value="EPR35060.1"/>
    <property type="molecule type" value="Genomic_DNA"/>
</dbReference>
<keyword evidence="3" id="KW-1185">Reference proteome</keyword>
<dbReference type="PANTHER" id="PTHR42924">
    <property type="entry name" value="EXONUCLEASE"/>
    <property type="match status" value="1"/>
</dbReference>
<dbReference type="GO" id="GO:0035312">
    <property type="term" value="F:5'-3' DNA exonuclease activity"/>
    <property type="evidence" value="ECO:0007669"/>
    <property type="project" value="TreeGrafter"/>
</dbReference>
<dbReference type="InterPro" id="IPR004013">
    <property type="entry name" value="PHP_dom"/>
</dbReference>
<dbReference type="PATRIC" id="fig|1121439.3.peg.818"/>
<evidence type="ECO:0000259" key="1">
    <source>
        <dbReference type="SMART" id="SM00481"/>
    </source>
</evidence>
<sequence length="293" mass="31805">MPKIIASDQRRIDLHSHSTASDGTCTPAEVVRLGAEAGLSALALTDHDTVDGLAEARQAAQGLSMEFIPGCELTATGEPRSMDILGLWLPEKTDKLGAALAWLISRRNERNLEMVEKLTRLGCEVSLEELNAITDGTVGRPHIARLLKQKGYVGSVQEAFDRYLGRSGAAYTPKTAFGQREAVELLKAEGATVILAHPAIYDLSVREIETVVRRLADYGLDGIEAYYTEHSRNKVYEYLCLAERLGLVVSGGSDFHGAVKPEIRLGTGKGNLHVPYAVLETLKERRAAQGLPA</sequence>
<dbReference type="InterPro" id="IPR052018">
    <property type="entry name" value="PHP_domain"/>
</dbReference>
<dbReference type="CDD" id="cd07438">
    <property type="entry name" value="PHP_HisPPase_AMP"/>
    <property type="match status" value="1"/>
</dbReference>
<dbReference type="InterPro" id="IPR016195">
    <property type="entry name" value="Pol/histidinol_Pase-like"/>
</dbReference>
<reference evidence="2 3" key="1">
    <citation type="journal article" date="2013" name="Genome Announc.">
        <title>Draft genome sequences for three mercury-methylating, sulfate-reducing bacteria.</title>
        <authorList>
            <person name="Brown S.D."/>
            <person name="Hurt R.A.Jr."/>
            <person name="Gilmour C.C."/>
            <person name="Elias D.A."/>
        </authorList>
    </citation>
    <scope>NUCLEOTIDE SEQUENCE [LARGE SCALE GENOMIC DNA]</scope>
    <source>
        <strain evidence="2 3">DSM 16529</strain>
    </source>
</reference>
<gene>
    <name evidence="2" type="ORF">dsat_2423</name>
</gene>
<accession>S7TEP2</accession>
<dbReference type="Gene3D" id="1.10.150.650">
    <property type="match status" value="1"/>
</dbReference>
<comment type="caution">
    <text evidence="2">The sequence shown here is derived from an EMBL/GenBank/DDBJ whole genome shotgun (WGS) entry which is preliminary data.</text>
</comment>
<name>S7TEP2_9BACT</name>
<dbReference type="GO" id="GO:0004534">
    <property type="term" value="F:5'-3' RNA exonuclease activity"/>
    <property type="evidence" value="ECO:0007669"/>
    <property type="project" value="TreeGrafter"/>
</dbReference>
<proteinExistence type="predicted"/>
<dbReference type="Gene3D" id="3.20.20.140">
    <property type="entry name" value="Metal-dependent hydrolases"/>
    <property type="match status" value="1"/>
</dbReference>
<dbReference type="PANTHER" id="PTHR42924:SF3">
    <property type="entry name" value="POLYMERASE_HISTIDINOL PHOSPHATASE N-TERMINAL DOMAIN-CONTAINING PROTEIN"/>
    <property type="match status" value="1"/>
</dbReference>
<dbReference type="SMART" id="SM00481">
    <property type="entry name" value="POLIIIAc"/>
    <property type="match status" value="1"/>
</dbReference>
<dbReference type="eggNOG" id="COG0613">
    <property type="taxonomic scope" value="Bacteria"/>
</dbReference>
<feature type="domain" description="Polymerase/histidinol phosphatase N-terminal" evidence="1">
    <location>
        <begin position="12"/>
        <end position="77"/>
    </location>
</feature>
<evidence type="ECO:0000313" key="3">
    <source>
        <dbReference type="Proteomes" id="UP000014975"/>
    </source>
</evidence>
<dbReference type="OrthoDB" id="9804333at2"/>
<protein>
    <submittedName>
        <fullName evidence="2">PHP domain protein</fullName>
    </submittedName>
</protein>
<dbReference type="SUPFAM" id="SSF89550">
    <property type="entry name" value="PHP domain-like"/>
    <property type="match status" value="1"/>
</dbReference>
<dbReference type="AlphaFoldDB" id="S7TEP2"/>
<dbReference type="Pfam" id="PF02811">
    <property type="entry name" value="PHP"/>
    <property type="match status" value="1"/>
</dbReference>
<dbReference type="InterPro" id="IPR003141">
    <property type="entry name" value="Pol/His_phosphatase_N"/>
</dbReference>
<dbReference type="RefSeq" id="WP_020886309.1">
    <property type="nucleotide sequence ID" value="NZ_ATHI01000005.1"/>
</dbReference>